<dbReference type="Pfam" id="PF08246">
    <property type="entry name" value="Inhibitor_I29"/>
    <property type="match status" value="1"/>
</dbReference>
<dbReference type="InterPro" id="IPR013201">
    <property type="entry name" value="Prot_inhib_I29"/>
</dbReference>
<dbReference type="EMBL" id="CAJNOC010000152">
    <property type="protein sequence ID" value="CAF0720018.1"/>
    <property type="molecule type" value="Genomic_DNA"/>
</dbReference>
<protein>
    <submittedName>
        <fullName evidence="10">Uncharacterized protein</fullName>
    </submittedName>
</protein>
<keyword evidence="3" id="KW-0378">Hydrolase</keyword>
<dbReference type="SMART" id="SM00645">
    <property type="entry name" value="Pept_C1"/>
    <property type="match status" value="1"/>
</dbReference>
<comment type="similarity">
    <text evidence="1">Belongs to the peptidase C1 family.</text>
</comment>
<feature type="domain" description="Peptidase C1A papain C-terminal" evidence="8">
    <location>
        <begin position="128"/>
        <end position="342"/>
    </location>
</feature>
<feature type="domain" description="Cathepsin propeptide inhibitor" evidence="9">
    <location>
        <begin position="32"/>
        <end position="92"/>
    </location>
</feature>
<sequence>MLWFLVLISINISLIFTENRTNSIKSVTDIQWNLFKSGYQKAYIAPREEARRRFIWETNMRFINRHNQEAENGRHKYFLAMNRYGDLTPREFRKKMNGLKTRRLFDLDSYSKKILSGLSERMLKIGPKNNTIDWRTKGYVTPVKDQGMCGSCWAFSANAALEGQIFKKNGKLVDLSEQNLVDCSKNDENMGCNGGYMESAYKYIINNDGIESTQTYPYEGKDAQCRFKSDRVGAKMSNIVRLPSGNETALTEAVENIGPIAVAMDASRLSFQFYSTGIYHDPHCSPVNLNHGVTVVGYGSQGKGLDYYIVKNSWGETWGDKGYVLMARNMNNNCASTYGYGLGYPYGLYNHAATAPLAYPYAGLGFAGLNAHGLW</sequence>
<dbReference type="OrthoDB" id="65740at2759"/>
<dbReference type="Gene3D" id="3.90.70.10">
    <property type="entry name" value="Cysteine proteinases"/>
    <property type="match status" value="1"/>
</dbReference>
<feature type="signal peptide" evidence="7">
    <location>
        <begin position="1"/>
        <end position="17"/>
    </location>
</feature>
<dbReference type="GO" id="GO:0006508">
    <property type="term" value="P:proteolysis"/>
    <property type="evidence" value="ECO:0007669"/>
    <property type="project" value="UniProtKB-KW"/>
</dbReference>
<dbReference type="Proteomes" id="UP000663879">
    <property type="component" value="Unassembled WGS sequence"/>
</dbReference>
<evidence type="ECO:0000259" key="9">
    <source>
        <dbReference type="SMART" id="SM00848"/>
    </source>
</evidence>
<dbReference type="InterPro" id="IPR013128">
    <property type="entry name" value="Peptidase_C1A"/>
</dbReference>
<dbReference type="AlphaFoldDB" id="A0A813MG02"/>
<evidence type="ECO:0000256" key="2">
    <source>
        <dbReference type="ARBA" id="ARBA00022670"/>
    </source>
</evidence>
<reference evidence="10" key="1">
    <citation type="submission" date="2021-02" db="EMBL/GenBank/DDBJ databases">
        <authorList>
            <person name="Nowell W R."/>
        </authorList>
    </citation>
    <scope>NUCLEOTIDE SEQUENCE</scope>
    <source>
        <strain evidence="10">Ploen Becks lab</strain>
    </source>
</reference>
<evidence type="ECO:0000256" key="6">
    <source>
        <dbReference type="ARBA" id="ARBA00023157"/>
    </source>
</evidence>
<evidence type="ECO:0000256" key="3">
    <source>
        <dbReference type="ARBA" id="ARBA00022801"/>
    </source>
</evidence>
<keyword evidence="6" id="KW-1015">Disulfide bond</keyword>
<dbReference type="Pfam" id="PF00112">
    <property type="entry name" value="Peptidase_C1"/>
    <property type="match status" value="1"/>
</dbReference>
<organism evidence="10 11">
    <name type="scientific">Brachionus calyciflorus</name>
    <dbReference type="NCBI Taxonomy" id="104777"/>
    <lineage>
        <taxon>Eukaryota</taxon>
        <taxon>Metazoa</taxon>
        <taxon>Spiralia</taxon>
        <taxon>Gnathifera</taxon>
        <taxon>Rotifera</taxon>
        <taxon>Eurotatoria</taxon>
        <taxon>Monogononta</taxon>
        <taxon>Pseudotrocha</taxon>
        <taxon>Ploima</taxon>
        <taxon>Brachionidae</taxon>
        <taxon>Brachionus</taxon>
    </lineage>
</organism>
<gene>
    <name evidence="10" type="ORF">OXX778_LOCUS2082</name>
</gene>
<dbReference type="SUPFAM" id="SSF54001">
    <property type="entry name" value="Cysteine proteinases"/>
    <property type="match status" value="1"/>
</dbReference>
<evidence type="ECO:0000313" key="11">
    <source>
        <dbReference type="Proteomes" id="UP000663879"/>
    </source>
</evidence>
<dbReference type="GO" id="GO:0008234">
    <property type="term" value="F:cysteine-type peptidase activity"/>
    <property type="evidence" value="ECO:0007669"/>
    <property type="project" value="UniProtKB-KW"/>
</dbReference>
<evidence type="ECO:0000259" key="8">
    <source>
        <dbReference type="SMART" id="SM00645"/>
    </source>
</evidence>
<evidence type="ECO:0000256" key="7">
    <source>
        <dbReference type="SAM" id="SignalP"/>
    </source>
</evidence>
<evidence type="ECO:0000256" key="1">
    <source>
        <dbReference type="ARBA" id="ARBA00008455"/>
    </source>
</evidence>
<keyword evidence="2" id="KW-0645">Protease</keyword>
<dbReference type="PANTHER" id="PTHR12411">
    <property type="entry name" value="CYSTEINE PROTEASE FAMILY C1-RELATED"/>
    <property type="match status" value="1"/>
</dbReference>
<keyword evidence="7" id="KW-0732">Signal</keyword>
<dbReference type="CDD" id="cd02248">
    <property type="entry name" value="Peptidase_C1A"/>
    <property type="match status" value="1"/>
</dbReference>
<accession>A0A813MG02</accession>
<keyword evidence="5" id="KW-0865">Zymogen</keyword>
<name>A0A813MG02_9BILA</name>
<proteinExistence type="inferred from homology"/>
<dbReference type="InterPro" id="IPR038765">
    <property type="entry name" value="Papain-like_cys_pep_sf"/>
</dbReference>
<feature type="chain" id="PRO_5032481348" evidence="7">
    <location>
        <begin position="18"/>
        <end position="375"/>
    </location>
</feature>
<keyword evidence="11" id="KW-1185">Reference proteome</keyword>
<keyword evidence="4" id="KW-0788">Thiol protease</keyword>
<comment type="caution">
    <text evidence="10">The sequence shown here is derived from an EMBL/GenBank/DDBJ whole genome shotgun (WGS) entry which is preliminary data.</text>
</comment>
<evidence type="ECO:0000256" key="5">
    <source>
        <dbReference type="ARBA" id="ARBA00023145"/>
    </source>
</evidence>
<dbReference type="PROSITE" id="PS00139">
    <property type="entry name" value="THIOL_PROTEASE_CYS"/>
    <property type="match status" value="1"/>
</dbReference>
<evidence type="ECO:0000313" key="10">
    <source>
        <dbReference type="EMBL" id="CAF0720018.1"/>
    </source>
</evidence>
<dbReference type="PRINTS" id="PR00705">
    <property type="entry name" value="PAPAIN"/>
</dbReference>
<dbReference type="PROSITE" id="PS00639">
    <property type="entry name" value="THIOL_PROTEASE_HIS"/>
    <property type="match status" value="1"/>
</dbReference>
<evidence type="ECO:0000256" key="4">
    <source>
        <dbReference type="ARBA" id="ARBA00022807"/>
    </source>
</evidence>
<dbReference type="FunFam" id="3.90.70.10:FF:000006">
    <property type="entry name" value="Cathepsin S"/>
    <property type="match status" value="1"/>
</dbReference>
<dbReference type="InterPro" id="IPR000668">
    <property type="entry name" value="Peptidase_C1A_C"/>
</dbReference>
<dbReference type="InterPro" id="IPR025660">
    <property type="entry name" value="Pept_his_AS"/>
</dbReference>
<dbReference type="SMART" id="SM00848">
    <property type="entry name" value="Inhibitor_I29"/>
    <property type="match status" value="1"/>
</dbReference>
<dbReference type="InterPro" id="IPR000169">
    <property type="entry name" value="Pept_cys_AS"/>
</dbReference>
<dbReference type="InterPro" id="IPR039417">
    <property type="entry name" value="Peptidase_C1A_papain-like"/>
</dbReference>